<accession>A0ABR3N9J4</accession>
<name>A0ABR3N9J4_9TELE</name>
<dbReference type="Proteomes" id="UP001558613">
    <property type="component" value="Unassembled WGS sequence"/>
</dbReference>
<organism evidence="1 2">
    <name type="scientific">Cirrhinus molitorella</name>
    <name type="common">mud carp</name>
    <dbReference type="NCBI Taxonomy" id="172907"/>
    <lineage>
        <taxon>Eukaryota</taxon>
        <taxon>Metazoa</taxon>
        <taxon>Chordata</taxon>
        <taxon>Craniata</taxon>
        <taxon>Vertebrata</taxon>
        <taxon>Euteleostomi</taxon>
        <taxon>Actinopterygii</taxon>
        <taxon>Neopterygii</taxon>
        <taxon>Teleostei</taxon>
        <taxon>Ostariophysi</taxon>
        <taxon>Cypriniformes</taxon>
        <taxon>Cyprinidae</taxon>
        <taxon>Labeoninae</taxon>
        <taxon>Labeonini</taxon>
        <taxon>Cirrhinus</taxon>
    </lineage>
</organism>
<dbReference type="EMBL" id="JAYMGO010000006">
    <property type="protein sequence ID" value="KAL1273473.1"/>
    <property type="molecule type" value="Genomic_DNA"/>
</dbReference>
<evidence type="ECO:0000313" key="1">
    <source>
        <dbReference type="EMBL" id="KAL1273473.1"/>
    </source>
</evidence>
<protein>
    <recommendedName>
        <fullName evidence="3">Secreted protein</fullName>
    </recommendedName>
</protein>
<evidence type="ECO:0000313" key="2">
    <source>
        <dbReference type="Proteomes" id="UP001558613"/>
    </source>
</evidence>
<gene>
    <name evidence="1" type="ORF">QQF64_029335</name>
</gene>
<evidence type="ECO:0008006" key="3">
    <source>
        <dbReference type="Google" id="ProtNLM"/>
    </source>
</evidence>
<comment type="caution">
    <text evidence="1">The sequence shown here is derived from an EMBL/GenBank/DDBJ whole genome shotgun (WGS) entry which is preliminary data.</text>
</comment>
<keyword evidence="2" id="KW-1185">Reference proteome</keyword>
<sequence length="75" mass="8845">MSLNLLLDQTRAQTCLLMLCLRYQSYCYCPPTCPTASLSFLFTHLRTADCLSTRRLRCGELLRRVTRCQHEERWS</sequence>
<reference evidence="1 2" key="1">
    <citation type="submission" date="2023-09" db="EMBL/GenBank/DDBJ databases">
        <authorList>
            <person name="Wang M."/>
        </authorList>
    </citation>
    <scope>NUCLEOTIDE SEQUENCE [LARGE SCALE GENOMIC DNA]</scope>
    <source>
        <strain evidence="1">GT-2023</strain>
        <tissue evidence="1">Liver</tissue>
    </source>
</reference>
<proteinExistence type="predicted"/>